<proteinExistence type="predicted"/>
<sequence length="249" mass="28053">MLRSIVHKFSLQILIVTSFLMAAEPAIADEKIFVPMDTQSECNLKKLAQFACDYANKVKICMKIDKDEMDPDDYERAAEWFIARAGRKDRCNYLIWEKRPVDEYCKKVYGEILAPVGSGENSCQFGNCGEGMHVNYCQIHYSGCAAESYHCKSENDHRFTIFKTEDGLTCLLDRWKIEPTAGGHNSKTHHLPDECGGTMWCDDHLQIQNNTVCWGDPPTCSTNKNYLDVTCNDPFGTSTLPPSPPPSGC</sequence>
<accession>A0ABT3T504</accession>
<feature type="signal peptide" evidence="1">
    <location>
        <begin position="1"/>
        <end position="28"/>
    </location>
</feature>
<feature type="chain" id="PRO_5046940510" description="Secreted protein" evidence="1">
    <location>
        <begin position="29"/>
        <end position="249"/>
    </location>
</feature>
<evidence type="ECO:0000256" key="1">
    <source>
        <dbReference type="SAM" id="SignalP"/>
    </source>
</evidence>
<protein>
    <recommendedName>
        <fullName evidence="4">Secreted protein</fullName>
    </recommendedName>
</protein>
<dbReference type="RefSeq" id="WP_279249089.1">
    <property type="nucleotide sequence ID" value="NZ_SHNO01000001.1"/>
</dbReference>
<name>A0ABT3T504_9GAMM</name>
<reference evidence="2" key="1">
    <citation type="submission" date="2019-02" db="EMBL/GenBank/DDBJ databases">
        <authorList>
            <person name="Li S.-H."/>
        </authorList>
    </citation>
    <scope>NUCLEOTIDE SEQUENCE</scope>
    <source>
        <strain evidence="2">IMCC11814</strain>
    </source>
</reference>
<keyword evidence="1" id="KW-0732">Signal</keyword>
<gene>
    <name evidence="2" type="ORF">EYC82_08370</name>
</gene>
<evidence type="ECO:0000313" key="2">
    <source>
        <dbReference type="EMBL" id="MCX2977366.1"/>
    </source>
</evidence>
<evidence type="ECO:0008006" key="4">
    <source>
        <dbReference type="Google" id="ProtNLM"/>
    </source>
</evidence>
<keyword evidence="3" id="KW-1185">Reference proteome</keyword>
<comment type="caution">
    <text evidence="2">The sequence shown here is derived from an EMBL/GenBank/DDBJ whole genome shotgun (WGS) entry which is preliminary data.</text>
</comment>
<dbReference type="Proteomes" id="UP001143304">
    <property type="component" value="Unassembled WGS sequence"/>
</dbReference>
<organism evidence="2 3">
    <name type="scientific">Candidatus Marimicrobium litorale</name>
    <dbReference type="NCBI Taxonomy" id="2518991"/>
    <lineage>
        <taxon>Bacteria</taxon>
        <taxon>Pseudomonadati</taxon>
        <taxon>Pseudomonadota</taxon>
        <taxon>Gammaproteobacteria</taxon>
        <taxon>Cellvibrionales</taxon>
        <taxon>Halieaceae</taxon>
        <taxon>Marimicrobium</taxon>
    </lineage>
</organism>
<dbReference type="EMBL" id="SHNO01000001">
    <property type="protein sequence ID" value="MCX2977366.1"/>
    <property type="molecule type" value="Genomic_DNA"/>
</dbReference>
<evidence type="ECO:0000313" key="3">
    <source>
        <dbReference type="Proteomes" id="UP001143304"/>
    </source>
</evidence>